<evidence type="ECO:0000313" key="3">
    <source>
        <dbReference type="Proteomes" id="UP000499080"/>
    </source>
</evidence>
<feature type="region of interest" description="Disordered" evidence="1">
    <location>
        <begin position="53"/>
        <end position="94"/>
    </location>
</feature>
<feature type="compositionally biased region" description="Basic and acidic residues" evidence="1">
    <location>
        <begin position="62"/>
        <end position="78"/>
    </location>
</feature>
<proteinExistence type="predicted"/>
<evidence type="ECO:0000313" key="2">
    <source>
        <dbReference type="EMBL" id="GBM84261.1"/>
    </source>
</evidence>
<dbReference type="EMBL" id="BGPR01003144">
    <property type="protein sequence ID" value="GBM84261.1"/>
    <property type="molecule type" value="Genomic_DNA"/>
</dbReference>
<gene>
    <name evidence="2" type="ORF">AVEN_102012_1</name>
</gene>
<keyword evidence="3" id="KW-1185">Reference proteome</keyword>
<dbReference type="Proteomes" id="UP000499080">
    <property type="component" value="Unassembled WGS sequence"/>
</dbReference>
<name>A0A4Y2J215_ARAVE</name>
<reference evidence="2 3" key="1">
    <citation type="journal article" date="2019" name="Sci. Rep.">
        <title>Orb-weaving spider Araneus ventricosus genome elucidates the spidroin gene catalogue.</title>
        <authorList>
            <person name="Kono N."/>
            <person name="Nakamura H."/>
            <person name="Ohtoshi R."/>
            <person name="Moran D.A.P."/>
            <person name="Shinohara A."/>
            <person name="Yoshida Y."/>
            <person name="Fujiwara M."/>
            <person name="Mori M."/>
            <person name="Tomita M."/>
            <person name="Arakawa K."/>
        </authorList>
    </citation>
    <scope>NUCLEOTIDE SEQUENCE [LARGE SCALE GENOMIC DNA]</scope>
</reference>
<dbReference type="AlphaFoldDB" id="A0A4Y2J215"/>
<sequence length="128" mass="14147">MYILQEEKESEDSDDNMELEVTGNGQLFYSIRSKVRETKGMYFTEVEQATTMAAQRGLSGRQKREISRGVRSGDRGGHPNEPPSCVQSSDQGPYLTNDVQKSGVSSVLELLHGRIADKGMSSRKSVST</sequence>
<accession>A0A4Y2J215</accession>
<organism evidence="2 3">
    <name type="scientific">Araneus ventricosus</name>
    <name type="common">Orbweaver spider</name>
    <name type="synonym">Epeira ventricosa</name>
    <dbReference type="NCBI Taxonomy" id="182803"/>
    <lineage>
        <taxon>Eukaryota</taxon>
        <taxon>Metazoa</taxon>
        <taxon>Ecdysozoa</taxon>
        <taxon>Arthropoda</taxon>
        <taxon>Chelicerata</taxon>
        <taxon>Arachnida</taxon>
        <taxon>Araneae</taxon>
        <taxon>Araneomorphae</taxon>
        <taxon>Entelegynae</taxon>
        <taxon>Araneoidea</taxon>
        <taxon>Araneidae</taxon>
        <taxon>Araneus</taxon>
    </lineage>
</organism>
<evidence type="ECO:0000256" key="1">
    <source>
        <dbReference type="SAM" id="MobiDB-lite"/>
    </source>
</evidence>
<protein>
    <submittedName>
        <fullName evidence="2">Uncharacterized protein</fullName>
    </submittedName>
</protein>
<comment type="caution">
    <text evidence="2">The sequence shown here is derived from an EMBL/GenBank/DDBJ whole genome shotgun (WGS) entry which is preliminary data.</text>
</comment>